<gene>
    <name evidence="4" type="ORF">D064_09684</name>
</gene>
<dbReference type="InterPro" id="IPR026869">
    <property type="entry name" value="EgtC-like"/>
</dbReference>
<proteinExistence type="predicted"/>
<accession>R0N624</accession>
<dbReference type="GO" id="GO:0004044">
    <property type="term" value="F:amidophosphoribosyltransferase activity"/>
    <property type="evidence" value="ECO:0007669"/>
    <property type="project" value="UniProtKB-EC"/>
</dbReference>
<dbReference type="Pfam" id="PF13230">
    <property type="entry name" value="GATase_4"/>
    <property type="match status" value="1"/>
</dbReference>
<dbReference type="PROSITE" id="PS51278">
    <property type="entry name" value="GATASE_TYPE_2"/>
    <property type="match status" value="1"/>
</dbReference>
<evidence type="ECO:0000256" key="1">
    <source>
        <dbReference type="ARBA" id="ARBA00022679"/>
    </source>
</evidence>
<dbReference type="PANTHER" id="PTHR11907">
    <property type="entry name" value="AMIDOPHOSPHORIBOSYLTRANSFERASE"/>
    <property type="match status" value="1"/>
</dbReference>
<keyword evidence="1 4" id="KW-0808">Transferase</keyword>
<dbReference type="AlphaFoldDB" id="R0N624"/>
<dbReference type="InterPro" id="IPR029055">
    <property type="entry name" value="Ntn_hydrolases_N"/>
</dbReference>
<feature type="non-terminal residue" evidence="4">
    <location>
        <position position="120"/>
    </location>
</feature>
<sequence length="120" mass="13168">MTYEVKSLNEECGVFGIWGHPDAAKLTYFGLHSLQHRGQEGAGILSNDQGQLKRHRDMGLLSEVFRNPANLDKLTGTGAIGHVRYATAGEASVDNIQPFLFRFHDMQFGLAHNGNLTNAA</sequence>
<dbReference type="InterPro" id="IPR017932">
    <property type="entry name" value="GATase_2_dom"/>
</dbReference>
<evidence type="ECO:0000259" key="3">
    <source>
        <dbReference type="PROSITE" id="PS51278"/>
    </source>
</evidence>
<evidence type="ECO:0000313" key="5">
    <source>
        <dbReference type="Proteomes" id="UP000013365"/>
    </source>
</evidence>
<dbReference type="Gene3D" id="3.60.20.10">
    <property type="entry name" value="Glutamine Phosphoribosylpyrophosphate, subunit 1, domain 1"/>
    <property type="match status" value="1"/>
</dbReference>
<dbReference type="Proteomes" id="UP000013365">
    <property type="component" value="Unassembled WGS sequence"/>
</dbReference>
<dbReference type="SUPFAM" id="SSF56235">
    <property type="entry name" value="N-terminal nucleophile aminohydrolases (Ntn hydrolases)"/>
    <property type="match status" value="1"/>
</dbReference>
<evidence type="ECO:0000313" key="4">
    <source>
        <dbReference type="EMBL" id="EOB20623.1"/>
    </source>
</evidence>
<comment type="caution">
    <text evidence="4">The sequence shown here is derived from an EMBL/GenBank/DDBJ whole genome shotgun (WGS) entry which is preliminary data.</text>
</comment>
<protein>
    <submittedName>
        <fullName evidence="4">Amidophosphoribosyltransferase</fullName>
        <ecNumber evidence="4">2.4.2.14</ecNumber>
    </submittedName>
</protein>
<feature type="domain" description="Glutamine amidotransferase type-2" evidence="3">
    <location>
        <begin position="12"/>
        <end position="120"/>
    </location>
</feature>
<keyword evidence="4" id="KW-0328">Glycosyltransferase</keyword>
<reference evidence="4 5" key="1">
    <citation type="submission" date="2013-04" db="EMBL/GenBank/DDBJ databases">
        <authorList>
            <person name="Ikryannikova L.N."/>
            <person name="Ilina E.N."/>
            <person name="Kostryukova E.S."/>
            <person name="Semashko T.A."/>
            <person name="Karpova I.Y.U."/>
            <person name="Larin A.K."/>
            <person name="Ischenko D.S."/>
            <person name="Alekseev D.G."/>
            <person name="Klimova E.A."/>
            <person name="Filimonova A.V."/>
            <person name="Savinova T.A."/>
            <person name="Filimonova O.Y.U."/>
            <person name="Dubovickaya V.A."/>
            <person name="Sidorenko S.V."/>
            <person name="Govorun V.M."/>
        </authorList>
    </citation>
    <scope>NUCLEOTIDE SEQUENCE [LARGE SCALE GENOMIC DNA]</scope>
    <source>
        <strain evidence="4 5">11/5</strain>
    </source>
</reference>
<organism evidence="4 5">
    <name type="scientific">Streptococcus mitis 11/5</name>
    <dbReference type="NCBI Taxonomy" id="1239792"/>
    <lineage>
        <taxon>Bacteria</taxon>
        <taxon>Bacillati</taxon>
        <taxon>Bacillota</taxon>
        <taxon>Bacilli</taxon>
        <taxon>Lactobacillales</taxon>
        <taxon>Streptococcaceae</taxon>
        <taxon>Streptococcus</taxon>
        <taxon>Streptococcus mitis group</taxon>
    </lineage>
</organism>
<keyword evidence="2" id="KW-0315">Glutamine amidotransferase</keyword>
<name>R0N624_STRMT</name>
<dbReference type="EMBL" id="AQTT01000042">
    <property type="protein sequence ID" value="EOB20623.1"/>
    <property type="molecule type" value="Genomic_DNA"/>
</dbReference>
<dbReference type="EC" id="2.4.2.14" evidence="4"/>
<evidence type="ECO:0000256" key="2">
    <source>
        <dbReference type="ARBA" id="ARBA00022962"/>
    </source>
</evidence>